<dbReference type="AlphaFoldDB" id="A0A8J6THX2"/>
<sequence>MMNKFDSLDERLNKKYPMLQYFTDRPFGVEIEFFGLNYVIAPIDDNIIKPYCISSRARDGRHILDLCQDYRLSLGSDLSSWCFQADSSVRGKCHTRCGAELTSPILSGLEGLVQAHSAFQLLCDIEGADIDQTCGFHVHHGVDPKVYHCKELQQIVRIVHQYEDTFYLLIPGDRQNAETCRPMEIDVEAFLDICECEIETANCKIKQLWYSPENRYDIEAARNPRYDKTRYHGLNLHSYWYRATIEFRYHSAVLHKIDEAMQWIIFSQFLVEMSQGHVPEIHFHSEANKWLQMIYKIYEGLGYQDRIKQVSN</sequence>
<protein>
    <submittedName>
        <fullName evidence="1">Amidoligase family protein</fullName>
    </submittedName>
</protein>
<proteinExistence type="predicted"/>
<reference evidence="1 2" key="1">
    <citation type="submission" date="2020-08" db="EMBL/GenBank/DDBJ databases">
        <title>Bridging the membrane lipid divide: bacteria of the FCB group superphylum have the potential to synthesize archaeal ether lipids.</title>
        <authorList>
            <person name="Villanueva L."/>
            <person name="Von Meijenfeldt F.A.B."/>
            <person name="Westbye A.B."/>
            <person name="Yadav S."/>
            <person name="Hopmans E.C."/>
            <person name="Dutilh B.E."/>
            <person name="Sinninghe Damste J.S."/>
        </authorList>
    </citation>
    <scope>NUCLEOTIDE SEQUENCE [LARGE SCALE GENOMIC DNA]</scope>
    <source>
        <strain evidence="1">NIOZ-UU30</strain>
    </source>
</reference>
<evidence type="ECO:0000313" key="2">
    <source>
        <dbReference type="Proteomes" id="UP000603434"/>
    </source>
</evidence>
<dbReference type="Proteomes" id="UP000603434">
    <property type="component" value="Unassembled WGS sequence"/>
</dbReference>
<gene>
    <name evidence="1" type="ORF">H8E23_13750</name>
</gene>
<organism evidence="1 2">
    <name type="scientific">Candidatus Desulfatibia profunda</name>
    <dbReference type="NCBI Taxonomy" id="2841695"/>
    <lineage>
        <taxon>Bacteria</taxon>
        <taxon>Pseudomonadati</taxon>
        <taxon>Thermodesulfobacteriota</taxon>
        <taxon>Desulfobacteria</taxon>
        <taxon>Desulfobacterales</taxon>
        <taxon>Desulfobacterales incertae sedis</taxon>
        <taxon>Candidatus Desulfatibia</taxon>
    </lineage>
</organism>
<dbReference type="EMBL" id="JACNJH010000193">
    <property type="protein sequence ID" value="MBC8362450.1"/>
    <property type="molecule type" value="Genomic_DNA"/>
</dbReference>
<dbReference type="InterPro" id="IPR022025">
    <property type="entry name" value="Amidoligase_2"/>
</dbReference>
<evidence type="ECO:0000313" key="1">
    <source>
        <dbReference type="EMBL" id="MBC8362450.1"/>
    </source>
</evidence>
<dbReference type="PANTHER" id="PTHR36847:SF1">
    <property type="entry name" value="AMIDOLIGASE ENZYME"/>
    <property type="match status" value="1"/>
</dbReference>
<dbReference type="PANTHER" id="PTHR36847">
    <property type="entry name" value="AMIDOLIGASE ENZYME"/>
    <property type="match status" value="1"/>
</dbReference>
<name>A0A8J6THX2_9BACT</name>
<dbReference type="Pfam" id="PF12224">
    <property type="entry name" value="Amidoligase_2"/>
    <property type="match status" value="1"/>
</dbReference>
<accession>A0A8J6THX2</accession>
<comment type="caution">
    <text evidence="1">The sequence shown here is derived from an EMBL/GenBank/DDBJ whole genome shotgun (WGS) entry which is preliminary data.</text>
</comment>